<name>A0A5K3G5D0_MESCO</name>
<reference evidence="2" key="1">
    <citation type="submission" date="2019-11" db="UniProtKB">
        <authorList>
            <consortium name="WormBaseParasite"/>
        </authorList>
    </citation>
    <scope>IDENTIFICATION</scope>
</reference>
<proteinExistence type="predicted"/>
<dbReference type="SMART" id="SM00753">
    <property type="entry name" value="PAM"/>
    <property type="match status" value="1"/>
</dbReference>
<dbReference type="Pfam" id="PF01399">
    <property type="entry name" value="PCI"/>
    <property type="match status" value="1"/>
</dbReference>
<evidence type="ECO:0000259" key="1">
    <source>
        <dbReference type="PROSITE" id="PS50250"/>
    </source>
</evidence>
<dbReference type="InterPro" id="IPR057985">
    <property type="entry name" value="TPR_PSMD3_N"/>
</dbReference>
<dbReference type="WBParaSite" id="MCU_014620-RA">
    <property type="protein sequence ID" value="MCU_014620-RA"/>
    <property type="gene ID" value="MCU_014620"/>
</dbReference>
<dbReference type="AlphaFoldDB" id="A0A5K3G5D0"/>
<dbReference type="GO" id="GO:0008541">
    <property type="term" value="C:proteasome regulatory particle, lid subcomplex"/>
    <property type="evidence" value="ECO:0007669"/>
    <property type="project" value="TreeGrafter"/>
</dbReference>
<accession>A0A5K3G5D0</accession>
<evidence type="ECO:0000313" key="2">
    <source>
        <dbReference type="WBParaSite" id="MCU_014620-RA"/>
    </source>
</evidence>
<organism evidence="2">
    <name type="scientific">Mesocestoides corti</name>
    <name type="common">Flatworm</name>
    <dbReference type="NCBI Taxonomy" id="53468"/>
    <lineage>
        <taxon>Eukaryota</taxon>
        <taxon>Metazoa</taxon>
        <taxon>Spiralia</taxon>
        <taxon>Lophotrochozoa</taxon>
        <taxon>Platyhelminthes</taxon>
        <taxon>Cestoda</taxon>
        <taxon>Eucestoda</taxon>
        <taxon>Cyclophyllidea</taxon>
        <taxon>Mesocestoididae</taxon>
        <taxon>Mesocestoides</taxon>
    </lineage>
</organism>
<dbReference type="PANTHER" id="PTHR10758:SF2">
    <property type="entry name" value="26S PROTEASOME NON-ATPASE REGULATORY SUBUNIT 3"/>
    <property type="match status" value="1"/>
</dbReference>
<dbReference type="PROSITE" id="PS50250">
    <property type="entry name" value="PCI"/>
    <property type="match status" value="1"/>
</dbReference>
<protein>
    <submittedName>
        <fullName evidence="2">PCI domain-containing protein</fullName>
    </submittedName>
</protein>
<sequence length="172" mass="19843">MLVKRRNFPESAPTNEWARFLYYQGFIEAIELEYKAAYDHLICAQGKAPQQAAVGFRQALHKITTVVGLLLGQLPNRSLFRQDDLKDALHPYFQLSQTIHSGDLMQFNHVLEVHSKRFCKDKTYTLILRLRHNVIKAGVRRISLSYSKIPIADIAEKLKLDSPEDAEYIVMK</sequence>
<dbReference type="InterPro" id="IPR000717">
    <property type="entry name" value="PCI_dom"/>
</dbReference>
<dbReference type="Pfam" id="PF25573">
    <property type="entry name" value="TPR_PSMD3_N"/>
    <property type="match status" value="1"/>
</dbReference>
<dbReference type="InterPro" id="IPR050756">
    <property type="entry name" value="CSN3"/>
</dbReference>
<dbReference type="GO" id="GO:0006511">
    <property type="term" value="P:ubiquitin-dependent protein catabolic process"/>
    <property type="evidence" value="ECO:0007669"/>
    <property type="project" value="TreeGrafter"/>
</dbReference>
<feature type="domain" description="PCI" evidence="1">
    <location>
        <begin position="18"/>
        <end position="172"/>
    </location>
</feature>
<dbReference type="PANTHER" id="PTHR10758">
    <property type="entry name" value="26S PROTEASOME NON-ATPASE REGULATORY SUBUNIT 3/COP9 SIGNALOSOME COMPLEX SUBUNIT 3"/>
    <property type="match status" value="1"/>
</dbReference>